<feature type="region of interest" description="Disordered" evidence="1">
    <location>
        <begin position="60"/>
        <end position="102"/>
    </location>
</feature>
<accession>A0A1I2GD88</accession>
<dbReference type="Proteomes" id="UP000181942">
    <property type="component" value="Unassembled WGS sequence"/>
</dbReference>
<dbReference type="EMBL" id="FONR01000004">
    <property type="protein sequence ID" value="SFF15059.1"/>
    <property type="molecule type" value="Genomic_DNA"/>
</dbReference>
<evidence type="ECO:0000313" key="2">
    <source>
        <dbReference type="EMBL" id="SFF15059.1"/>
    </source>
</evidence>
<evidence type="ECO:0000313" key="3">
    <source>
        <dbReference type="Proteomes" id="UP000181942"/>
    </source>
</evidence>
<organism evidence="2 3">
    <name type="scientific">Streptomyces mirabilis</name>
    <dbReference type="NCBI Taxonomy" id="68239"/>
    <lineage>
        <taxon>Bacteria</taxon>
        <taxon>Bacillati</taxon>
        <taxon>Actinomycetota</taxon>
        <taxon>Actinomycetes</taxon>
        <taxon>Kitasatosporales</taxon>
        <taxon>Streptomycetaceae</taxon>
        <taxon>Streptomyces</taxon>
    </lineage>
</organism>
<gene>
    <name evidence="2" type="ORF">SAMN02787118_104106</name>
</gene>
<feature type="compositionally biased region" description="Polar residues" evidence="1">
    <location>
        <begin position="82"/>
        <end position="102"/>
    </location>
</feature>
<name>A0A1I2GD88_9ACTN</name>
<reference evidence="2 3" key="1">
    <citation type="submission" date="2016-10" db="EMBL/GenBank/DDBJ databases">
        <authorList>
            <person name="de Groot N.N."/>
        </authorList>
    </citation>
    <scope>NUCLEOTIDE SEQUENCE [LARGE SCALE GENOMIC DNA]</scope>
    <source>
        <strain evidence="2 3">OK461</strain>
    </source>
</reference>
<sequence length="102" mass="10347">MLALYTVAAHRPPRIAVVCAACAVAVRDYGGLVGHSPSMAVVLGQALLYCSVLVRFGTLTGTPPNSPADCVRSRPSGPGVRSPTSVGGSRGSCTTCSPTTCR</sequence>
<evidence type="ECO:0000256" key="1">
    <source>
        <dbReference type="SAM" id="MobiDB-lite"/>
    </source>
</evidence>
<protein>
    <submittedName>
        <fullName evidence="2">Uncharacterized protein</fullName>
    </submittedName>
</protein>
<proteinExistence type="predicted"/>
<dbReference type="AlphaFoldDB" id="A0A1I2GD88"/>